<dbReference type="AlphaFoldDB" id="A0A0R2L8U4"/>
<accession>A0A0R2L8U4</accession>
<evidence type="ECO:0000313" key="4">
    <source>
        <dbReference type="Proteomes" id="UP000051006"/>
    </source>
</evidence>
<dbReference type="STRING" id="993692.IV57_GL001577"/>
<evidence type="ECO:0000313" key="3">
    <source>
        <dbReference type="EMBL" id="KRN97904.1"/>
    </source>
</evidence>
<dbReference type="Proteomes" id="UP000051006">
    <property type="component" value="Unassembled WGS sequence"/>
</dbReference>
<keyword evidence="1" id="KW-0472">Membrane</keyword>
<dbReference type="EMBL" id="JQCF01000030">
    <property type="protein sequence ID" value="KRN97904.1"/>
    <property type="molecule type" value="Genomic_DNA"/>
</dbReference>
<dbReference type="InterPro" id="IPR000160">
    <property type="entry name" value="GGDEF_dom"/>
</dbReference>
<dbReference type="GO" id="GO:0043709">
    <property type="term" value="P:cell adhesion involved in single-species biofilm formation"/>
    <property type="evidence" value="ECO:0007669"/>
    <property type="project" value="TreeGrafter"/>
</dbReference>
<feature type="transmembrane region" description="Helical" evidence="1">
    <location>
        <begin position="192"/>
        <end position="212"/>
    </location>
</feature>
<dbReference type="InterPro" id="IPR029787">
    <property type="entry name" value="Nucleotide_cyclase"/>
</dbReference>
<feature type="domain" description="GGDEF" evidence="2">
    <location>
        <begin position="261"/>
        <end position="397"/>
    </location>
</feature>
<protein>
    <submittedName>
        <fullName evidence="3">Diguanylate cyclase phosphodiesterase domain-containing protein</fullName>
    </submittedName>
</protein>
<dbReference type="GO" id="GO:0005886">
    <property type="term" value="C:plasma membrane"/>
    <property type="evidence" value="ECO:0007669"/>
    <property type="project" value="TreeGrafter"/>
</dbReference>
<sequence length="409" mass="46881">MLWGYLMGNLDGIVRICFSTNALVTGIVTIGLITLITYFAFALEKKISVASPFLEKITVNLSEMGLLLIGSLIVEQVFGSLTGGSAIELGGLYANAELTLLFYCLFVFNNRLIVLMNIALPFIYHPAFDIVRMKNQYWPLFIIAYIVLVIVIDYLYGHKDDLIVSNYKYLIAQILFGICWWILIWIDYRFPLTDIIGMLIVFEIYMLVVRIIEQKMSTYMHAYNDLEVKVNYDALTGVRNRANLNKLSKEAFEKYSKNSKEPLTVIMFDIDHFKKFNDNYGHEIGDEVLRHVAHVAERELHMDGSNGQLFRYGGEEFIIMIKGTDSQHSTNFINGINQTLIEMPLFIQDTQLNVTLCFGVTTLRATDKSFDDIFQRVDGYLYESKNTGRNKMTVEGEAQEYSVQPIIHI</sequence>
<dbReference type="PROSITE" id="PS50887">
    <property type="entry name" value="GGDEF"/>
    <property type="match status" value="1"/>
</dbReference>
<feature type="transmembrane region" description="Helical" evidence="1">
    <location>
        <begin position="136"/>
        <end position="157"/>
    </location>
</feature>
<dbReference type="OrthoDB" id="9759607at2"/>
<gene>
    <name evidence="3" type="ORF">IV57_GL001577</name>
</gene>
<feature type="transmembrane region" description="Helical" evidence="1">
    <location>
        <begin position="100"/>
        <end position="124"/>
    </location>
</feature>
<keyword evidence="4" id="KW-1185">Reference proteome</keyword>
<evidence type="ECO:0000259" key="2">
    <source>
        <dbReference type="PROSITE" id="PS50887"/>
    </source>
</evidence>
<dbReference type="InterPro" id="IPR050469">
    <property type="entry name" value="Diguanylate_Cyclase"/>
</dbReference>
<dbReference type="Pfam" id="PF00990">
    <property type="entry name" value="GGDEF"/>
    <property type="match status" value="1"/>
</dbReference>
<keyword evidence="1" id="KW-0812">Transmembrane</keyword>
<dbReference type="InterPro" id="IPR043128">
    <property type="entry name" value="Rev_trsase/Diguanyl_cyclase"/>
</dbReference>
<dbReference type="GO" id="GO:0052621">
    <property type="term" value="F:diguanylate cyclase activity"/>
    <property type="evidence" value="ECO:0007669"/>
    <property type="project" value="TreeGrafter"/>
</dbReference>
<dbReference type="GO" id="GO:1902201">
    <property type="term" value="P:negative regulation of bacterial-type flagellum-dependent cell motility"/>
    <property type="evidence" value="ECO:0007669"/>
    <property type="project" value="TreeGrafter"/>
</dbReference>
<dbReference type="SUPFAM" id="SSF55073">
    <property type="entry name" value="Nucleotide cyclase"/>
    <property type="match status" value="1"/>
</dbReference>
<dbReference type="PANTHER" id="PTHR45138:SF9">
    <property type="entry name" value="DIGUANYLATE CYCLASE DGCM-RELATED"/>
    <property type="match status" value="1"/>
</dbReference>
<dbReference type="FunFam" id="3.30.70.270:FF:000001">
    <property type="entry name" value="Diguanylate cyclase domain protein"/>
    <property type="match status" value="1"/>
</dbReference>
<name>A0A0R2L8U4_9LACO</name>
<dbReference type="Gene3D" id="3.30.70.270">
    <property type="match status" value="1"/>
</dbReference>
<reference evidence="3 4" key="1">
    <citation type="journal article" date="2015" name="Genome Announc.">
        <title>Expanding the biotechnology potential of lactobacilli through comparative genomics of 213 strains and associated genera.</title>
        <authorList>
            <person name="Sun Z."/>
            <person name="Harris H.M."/>
            <person name="McCann A."/>
            <person name="Guo C."/>
            <person name="Argimon S."/>
            <person name="Zhang W."/>
            <person name="Yang X."/>
            <person name="Jeffery I.B."/>
            <person name="Cooney J.C."/>
            <person name="Kagawa T.F."/>
            <person name="Liu W."/>
            <person name="Song Y."/>
            <person name="Salvetti E."/>
            <person name="Wrobel A."/>
            <person name="Rasinkangas P."/>
            <person name="Parkhill J."/>
            <person name="Rea M.C."/>
            <person name="O'Sullivan O."/>
            <person name="Ritari J."/>
            <person name="Douillard F.P."/>
            <person name="Paul Ross R."/>
            <person name="Yang R."/>
            <person name="Briner A.E."/>
            <person name="Felis G.E."/>
            <person name="de Vos W.M."/>
            <person name="Barrangou R."/>
            <person name="Klaenhammer T.R."/>
            <person name="Caufield P.W."/>
            <person name="Cui Y."/>
            <person name="Zhang H."/>
            <person name="O'Toole P.W."/>
        </authorList>
    </citation>
    <scope>NUCLEOTIDE SEQUENCE [LARGE SCALE GENOMIC DNA]</scope>
    <source>
        <strain evidence="3 4">DSM 24716</strain>
    </source>
</reference>
<dbReference type="PATRIC" id="fig|993692.3.peg.1600"/>
<proteinExistence type="predicted"/>
<feature type="transmembrane region" description="Helical" evidence="1">
    <location>
        <begin position="12"/>
        <end position="41"/>
    </location>
</feature>
<organism evidence="3 4">
    <name type="scientific">Companilactobacillus kimchiensis</name>
    <dbReference type="NCBI Taxonomy" id="993692"/>
    <lineage>
        <taxon>Bacteria</taxon>
        <taxon>Bacillati</taxon>
        <taxon>Bacillota</taxon>
        <taxon>Bacilli</taxon>
        <taxon>Lactobacillales</taxon>
        <taxon>Lactobacillaceae</taxon>
        <taxon>Companilactobacillus</taxon>
    </lineage>
</organism>
<feature type="transmembrane region" description="Helical" evidence="1">
    <location>
        <begin position="169"/>
        <end position="186"/>
    </location>
</feature>
<dbReference type="SMART" id="SM00267">
    <property type="entry name" value="GGDEF"/>
    <property type="match status" value="1"/>
</dbReference>
<dbReference type="NCBIfam" id="TIGR00254">
    <property type="entry name" value="GGDEF"/>
    <property type="match status" value="1"/>
</dbReference>
<comment type="caution">
    <text evidence="3">The sequence shown here is derived from an EMBL/GenBank/DDBJ whole genome shotgun (WGS) entry which is preliminary data.</text>
</comment>
<dbReference type="CDD" id="cd01949">
    <property type="entry name" value="GGDEF"/>
    <property type="match status" value="1"/>
</dbReference>
<dbReference type="PANTHER" id="PTHR45138">
    <property type="entry name" value="REGULATORY COMPONENTS OF SENSORY TRANSDUCTION SYSTEM"/>
    <property type="match status" value="1"/>
</dbReference>
<keyword evidence="1" id="KW-1133">Transmembrane helix</keyword>
<evidence type="ECO:0000256" key="1">
    <source>
        <dbReference type="SAM" id="Phobius"/>
    </source>
</evidence>